<feature type="non-terminal residue" evidence="1">
    <location>
        <position position="108"/>
    </location>
</feature>
<name>A0A7J7N361_9MAGN</name>
<dbReference type="Proteomes" id="UP000541444">
    <property type="component" value="Unassembled WGS sequence"/>
</dbReference>
<evidence type="ECO:0000313" key="1">
    <source>
        <dbReference type="EMBL" id="KAF6161585.1"/>
    </source>
</evidence>
<organism evidence="1 2">
    <name type="scientific">Kingdonia uniflora</name>
    <dbReference type="NCBI Taxonomy" id="39325"/>
    <lineage>
        <taxon>Eukaryota</taxon>
        <taxon>Viridiplantae</taxon>
        <taxon>Streptophyta</taxon>
        <taxon>Embryophyta</taxon>
        <taxon>Tracheophyta</taxon>
        <taxon>Spermatophyta</taxon>
        <taxon>Magnoliopsida</taxon>
        <taxon>Ranunculales</taxon>
        <taxon>Circaeasteraceae</taxon>
        <taxon>Kingdonia</taxon>
    </lineage>
</organism>
<dbReference type="EMBL" id="JACGCM010001129">
    <property type="protein sequence ID" value="KAF6161585.1"/>
    <property type="molecule type" value="Genomic_DNA"/>
</dbReference>
<protein>
    <submittedName>
        <fullName evidence="1">Uncharacterized protein</fullName>
    </submittedName>
</protein>
<accession>A0A7J7N361</accession>
<evidence type="ECO:0000313" key="2">
    <source>
        <dbReference type="Proteomes" id="UP000541444"/>
    </source>
</evidence>
<keyword evidence="2" id="KW-1185">Reference proteome</keyword>
<sequence>WCFISVSIVWCDSGETLDWPIGFRSSSGQIFFFWHSGGLGDRAVLFLCCVCDLGWFRRAVGVAGGFSGSPEEKIPFWELGRFGCREAVEVVCSPWGTLDGFVEVFVWW</sequence>
<dbReference type="AlphaFoldDB" id="A0A7J7N361"/>
<gene>
    <name evidence="1" type="ORF">GIB67_009464</name>
</gene>
<proteinExistence type="predicted"/>
<reference evidence="1 2" key="1">
    <citation type="journal article" date="2020" name="IScience">
        <title>Genome Sequencing of the Endangered Kingdonia uniflora (Circaeasteraceae, Ranunculales) Reveals Potential Mechanisms of Evolutionary Specialization.</title>
        <authorList>
            <person name="Sun Y."/>
            <person name="Deng T."/>
            <person name="Zhang A."/>
            <person name="Moore M.J."/>
            <person name="Landis J.B."/>
            <person name="Lin N."/>
            <person name="Zhang H."/>
            <person name="Zhang X."/>
            <person name="Huang J."/>
            <person name="Zhang X."/>
            <person name="Sun H."/>
            <person name="Wang H."/>
        </authorList>
    </citation>
    <scope>NUCLEOTIDE SEQUENCE [LARGE SCALE GENOMIC DNA]</scope>
    <source>
        <strain evidence="1">TB1705</strain>
        <tissue evidence="1">Leaf</tissue>
    </source>
</reference>
<comment type="caution">
    <text evidence="1">The sequence shown here is derived from an EMBL/GenBank/DDBJ whole genome shotgun (WGS) entry which is preliminary data.</text>
</comment>